<dbReference type="AlphaFoldDB" id="A0A443HXP5"/>
<dbReference type="RefSeq" id="XP_028486156.1">
    <property type="nucleotide sequence ID" value="XM_028627919.1"/>
</dbReference>
<evidence type="ECO:0000313" key="2">
    <source>
        <dbReference type="EMBL" id="RWQ96511.1"/>
    </source>
</evidence>
<sequence>MHSGEERFRNMPRGPFTRSPEDRGMSPHDIGAAFEGARFGLHADYFSDNPRFTTPGQMPPRSPFPAGSGRFEEMGGGYNHEMSLNETVRKTNLAVALANHYASHQKYSQIHPMMCSDGRFPPDFQVPKTLESMRLLDNTQLDRILLSYHLPLSVREILTFRGASPRDVPPSRIKHAKLQILLEHLGAHRLMAHEMSRHWIREI</sequence>
<dbReference type="VEuPathDB" id="FungiDB:C8Q69DRAFT_401321"/>
<dbReference type="EMBL" id="RCNU01000004">
    <property type="protein sequence ID" value="RWQ96511.1"/>
    <property type="molecule type" value="Genomic_DNA"/>
</dbReference>
<keyword evidence="3" id="KW-1185">Reference proteome</keyword>
<dbReference type="GeneID" id="39597196"/>
<name>A0A443HXP5_BYSSP</name>
<protein>
    <submittedName>
        <fullName evidence="2">Uncharacterized protein</fullName>
    </submittedName>
</protein>
<organism evidence="2 3">
    <name type="scientific">Byssochlamys spectabilis</name>
    <name type="common">Paecilomyces variotii</name>
    <dbReference type="NCBI Taxonomy" id="264951"/>
    <lineage>
        <taxon>Eukaryota</taxon>
        <taxon>Fungi</taxon>
        <taxon>Dikarya</taxon>
        <taxon>Ascomycota</taxon>
        <taxon>Pezizomycotina</taxon>
        <taxon>Eurotiomycetes</taxon>
        <taxon>Eurotiomycetidae</taxon>
        <taxon>Eurotiales</taxon>
        <taxon>Thermoascaceae</taxon>
        <taxon>Paecilomyces</taxon>
    </lineage>
</organism>
<evidence type="ECO:0000313" key="3">
    <source>
        <dbReference type="Proteomes" id="UP000283841"/>
    </source>
</evidence>
<comment type="caution">
    <text evidence="2">The sequence shown here is derived from an EMBL/GenBank/DDBJ whole genome shotgun (WGS) entry which is preliminary data.</text>
</comment>
<dbReference type="Proteomes" id="UP000283841">
    <property type="component" value="Unassembled WGS sequence"/>
</dbReference>
<accession>A0A443HXP5</accession>
<reference evidence="2 3" key="1">
    <citation type="journal article" date="2018" name="Front. Microbiol.">
        <title>Genomic and genetic insights into a cosmopolitan fungus, Paecilomyces variotii (Eurotiales).</title>
        <authorList>
            <person name="Urquhart A.S."/>
            <person name="Mondo S.J."/>
            <person name="Makela M.R."/>
            <person name="Hane J.K."/>
            <person name="Wiebenga A."/>
            <person name="He G."/>
            <person name="Mihaltcheva S."/>
            <person name="Pangilinan J."/>
            <person name="Lipzen A."/>
            <person name="Barry K."/>
            <person name="de Vries R.P."/>
            <person name="Grigoriev I.V."/>
            <person name="Idnurm A."/>
        </authorList>
    </citation>
    <scope>NUCLEOTIDE SEQUENCE [LARGE SCALE GENOMIC DNA]</scope>
    <source>
        <strain evidence="2 3">CBS 101075</strain>
    </source>
</reference>
<gene>
    <name evidence="2" type="ORF">C8Q69DRAFT_401321</name>
</gene>
<evidence type="ECO:0000256" key="1">
    <source>
        <dbReference type="SAM" id="MobiDB-lite"/>
    </source>
</evidence>
<feature type="region of interest" description="Disordered" evidence="1">
    <location>
        <begin position="1"/>
        <end position="29"/>
    </location>
</feature>
<proteinExistence type="predicted"/>